<dbReference type="SUPFAM" id="SSF54593">
    <property type="entry name" value="Glyoxalase/Bleomycin resistance protein/Dihydroxybiphenyl dioxygenase"/>
    <property type="match status" value="1"/>
</dbReference>
<keyword evidence="3" id="KW-1185">Reference proteome</keyword>
<dbReference type="STRING" id="1231657.A0A1Y2A7U6"/>
<proteinExistence type="predicted"/>
<dbReference type="AlphaFoldDB" id="A0A1Y2A7U6"/>
<dbReference type="Gene3D" id="3.10.180.10">
    <property type="entry name" value="2,3-Dihydroxybiphenyl 1,2-Dioxygenase, domain 1"/>
    <property type="match status" value="1"/>
</dbReference>
<dbReference type="InterPro" id="IPR037523">
    <property type="entry name" value="VOC_core"/>
</dbReference>
<evidence type="ECO:0000313" key="3">
    <source>
        <dbReference type="Proteomes" id="UP000193144"/>
    </source>
</evidence>
<dbReference type="PANTHER" id="PTHR35006">
    <property type="entry name" value="GLYOXALASE FAMILY PROTEIN (AFU_ORTHOLOGUE AFUA_5G14830)"/>
    <property type="match status" value="1"/>
</dbReference>
<dbReference type="EMBL" id="MCFA01000006">
    <property type="protein sequence ID" value="ORY18561.1"/>
    <property type="molecule type" value="Genomic_DNA"/>
</dbReference>
<name>A0A1Y2A7U6_9PLEO</name>
<dbReference type="Pfam" id="PF00903">
    <property type="entry name" value="Glyoxalase"/>
    <property type="match status" value="1"/>
</dbReference>
<organism evidence="2 3">
    <name type="scientific">Clohesyomyces aquaticus</name>
    <dbReference type="NCBI Taxonomy" id="1231657"/>
    <lineage>
        <taxon>Eukaryota</taxon>
        <taxon>Fungi</taxon>
        <taxon>Dikarya</taxon>
        <taxon>Ascomycota</taxon>
        <taxon>Pezizomycotina</taxon>
        <taxon>Dothideomycetes</taxon>
        <taxon>Pleosporomycetidae</taxon>
        <taxon>Pleosporales</taxon>
        <taxon>Lindgomycetaceae</taxon>
        <taxon>Clohesyomyces</taxon>
    </lineage>
</organism>
<gene>
    <name evidence="2" type="ORF">BCR34DRAFT_596148</name>
</gene>
<dbReference type="Proteomes" id="UP000193144">
    <property type="component" value="Unassembled WGS sequence"/>
</dbReference>
<feature type="domain" description="VOC" evidence="1">
    <location>
        <begin position="1"/>
        <end position="126"/>
    </location>
</feature>
<dbReference type="PROSITE" id="PS51819">
    <property type="entry name" value="VOC"/>
    <property type="match status" value="1"/>
</dbReference>
<sequence length="127" mass="13822">MLDHISISCPPSQYPSLVTFYTLALAPLGYTKQMEIPSVAVGFGPEPGQHPFWIGCKENSSDATPAGVHLAFRAKDRATVEKFFEEAVKAGGKGNGEPGLREMYGKGYFAAFVLDLVGNNIEFVHRE</sequence>
<protein>
    <recommendedName>
        <fullName evidence="1">VOC domain-containing protein</fullName>
    </recommendedName>
</protein>
<dbReference type="CDD" id="cd07262">
    <property type="entry name" value="VOC_like"/>
    <property type="match status" value="1"/>
</dbReference>
<reference evidence="2 3" key="1">
    <citation type="submission" date="2016-07" db="EMBL/GenBank/DDBJ databases">
        <title>Pervasive Adenine N6-methylation of Active Genes in Fungi.</title>
        <authorList>
            <consortium name="DOE Joint Genome Institute"/>
            <person name="Mondo S.J."/>
            <person name="Dannebaum R.O."/>
            <person name="Kuo R.C."/>
            <person name="Labutti K."/>
            <person name="Haridas S."/>
            <person name="Kuo A."/>
            <person name="Salamov A."/>
            <person name="Ahrendt S.R."/>
            <person name="Lipzen A."/>
            <person name="Sullivan W."/>
            <person name="Andreopoulos W.B."/>
            <person name="Clum A."/>
            <person name="Lindquist E."/>
            <person name="Daum C."/>
            <person name="Ramamoorthy G.K."/>
            <person name="Gryganskyi A."/>
            <person name="Culley D."/>
            <person name="Magnuson J.K."/>
            <person name="James T.Y."/>
            <person name="O'Malley M.A."/>
            <person name="Stajich J.E."/>
            <person name="Spatafora J.W."/>
            <person name="Visel A."/>
            <person name="Grigoriev I.V."/>
        </authorList>
    </citation>
    <scope>NUCLEOTIDE SEQUENCE [LARGE SCALE GENOMIC DNA]</scope>
    <source>
        <strain evidence="2 3">CBS 115471</strain>
    </source>
</reference>
<dbReference type="OrthoDB" id="10249419at2759"/>
<dbReference type="InterPro" id="IPR029068">
    <property type="entry name" value="Glyas_Bleomycin-R_OHBP_Dase"/>
</dbReference>
<dbReference type="InterPro" id="IPR004360">
    <property type="entry name" value="Glyas_Fos-R_dOase_dom"/>
</dbReference>
<comment type="caution">
    <text evidence="2">The sequence shown here is derived from an EMBL/GenBank/DDBJ whole genome shotgun (WGS) entry which is preliminary data.</text>
</comment>
<accession>A0A1Y2A7U6</accession>
<evidence type="ECO:0000313" key="2">
    <source>
        <dbReference type="EMBL" id="ORY18561.1"/>
    </source>
</evidence>
<evidence type="ECO:0000259" key="1">
    <source>
        <dbReference type="PROSITE" id="PS51819"/>
    </source>
</evidence>
<dbReference type="PANTHER" id="PTHR35006:SF2">
    <property type="entry name" value="GLYOXALASE FAMILY PROTEIN (AFU_ORTHOLOGUE AFUA_5G14830)"/>
    <property type="match status" value="1"/>
</dbReference>